<dbReference type="SUPFAM" id="SSF48452">
    <property type="entry name" value="TPR-like"/>
    <property type="match status" value="1"/>
</dbReference>
<protein>
    <submittedName>
        <fullName evidence="3">Uncharacterized protein</fullName>
    </submittedName>
</protein>
<name>A0A061R3X0_9CHLO</name>
<evidence type="ECO:0000256" key="1">
    <source>
        <dbReference type="PROSITE-ProRule" id="PRU00339"/>
    </source>
</evidence>
<evidence type="ECO:0000256" key="2">
    <source>
        <dbReference type="SAM" id="Phobius"/>
    </source>
</evidence>
<keyword evidence="2" id="KW-0472">Membrane</keyword>
<dbReference type="PROSITE" id="PS50005">
    <property type="entry name" value="TPR"/>
    <property type="match status" value="1"/>
</dbReference>
<dbReference type="AlphaFoldDB" id="A0A061R3X0"/>
<reference evidence="3" key="1">
    <citation type="submission" date="2014-05" db="EMBL/GenBank/DDBJ databases">
        <title>The transcriptome of the halophilic microalga Tetraselmis sp. GSL018 isolated from the Great Salt Lake, Utah.</title>
        <authorList>
            <person name="Jinkerson R.E."/>
            <person name="D'Adamo S."/>
            <person name="Posewitz M.C."/>
        </authorList>
    </citation>
    <scope>NUCLEOTIDE SEQUENCE</scope>
    <source>
        <strain evidence="3">GSL018</strain>
    </source>
</reference>
<sequence length="251" mass="26967">MISEKILSPVAVYKCLLSPARAIPRLRRDSGRKLAVESSRGRRKFSFTVSASVKSQEYLDEGKALVVAGNRMGAIKSFEDALEQAPTQEQRQAALYNITCCHASFGDVELAQITLREALLAGLDFDAALENQEYVPFTASKQARIQLKKFADSFRQSMAKASARAAASPPTAAAAAAPERRKTVQEILDTKDVGGMTSTELKGIDSSVGGIVLRVAGLLLALIGIGVTAYLLGLEYILSAPEVEEFDIEGL</sequence>
<organism evidence="3">
    <name type="scientific">Tetraselmis sp. GSL018</name>
    <dbReference type="NCBI Taxonomy" id="582737"/>
    <lineage>
        <taxon>Eukaryota</taxon>
        <taxon>Viridiplantae</taxon>
        <taxon>Chlorophyta</taxon>
        <taxon>core chlorophytes</taxon>
        <taxon>Chlorodendrophyceae</taxon>
        <taxon>Chlorodendrales</taxon>
        <taxon>Chlorodendraceae</taxon>
        <taxon>Tetraselmis</taxon>
    </lineage>
</organism>
<dbReference type="EMBL" id="GBEZ01019984">
    <property type="protein sequence ID" value="JAC66643.1"/>
    <property type="molecule type" value="Transcribed_RNA"/>
</dbReference>
<feature type="transmembrane region" description="Helical" evidence="2">
    <location>
        <begin position="211"/>
        <end position="232"/>
    </location>
</feature>
<keyword evidence="1" id="KW-0802">TPR repeat</keyword>
<proteinExistence type="predicted"/>
<keyword evidence="2" id="KW-0812">Transmembrane</keyword>
<gene>
    <name evidence="3" type="ORF">TSPGSL018_13155</name>
</gene>
<accession>A0A061R3X0</accession>
<dbReference type="Gene3D" id="1.25.40.10">
    <property type="entry name" value="Tetratricopeptide repeat domain"/>
    <property type="match status" value="1"/>
</dbReference>
<keyword evidence="2" id="KW-1133">Transmembrane helix</keyword>
<dbReference type="InterPro" id="IPR011990">
    <property type="entry name" value="TPR-like_helical_dom_sf"/>
</dbReference>
<feature type="repeat" description="TPR" evidence="1">
    <location>
        <begin position="55"/>
        <end position="88"/>
    </location>
</feature>
<dbReference type="InterPro" id="IPR019734">
    <property type="entry name" value="TPR_rpt"/>
</dbReference>
<evidence type="ECO:0000313" key="3">
    <source>
        <dbReference type="EMBL" id="JAC66643.1"/>
    </source>
</evidence>